<feature type="transmembrane region" description="Helical" evidence="11">
    <location>
        <begin position="214"/>
        <end position="235"/>
    </location>
</feature>
<evidence type="ECO:0000256" key="9">
    <source>
        <dbReference type="ARBA" id="ARBA00023136"/>
    </source>
</evidence>
<name>R7S0J4_PUNST</name>
<evidence type="ECO:0000256" key="2">
    <source>
        <dbReference type="ARBA" id="ARBA00004653"/>
    </source>
</evidence>
<comment type="similarity">
    <text evidence="3">Belongs to the TVP38/TMEM64 family.</text>
</comment>
<keyword evidence="8" id="KW-0333">Golgi apparatus</keyword>
<feature type="non-terminal residue" evidence="13">
    <location>
        <position position="353"/>
    </location>
</feature>
<dbReference type="PANTHER" id="PTHR47549">
    <property type="entry name" value="GOLGI APPARATUS MEMBRANE PROTEIN TVP38-RELATED"/>
    <property type="match status" value="1"/>
</dbReference>
<dbReference type="Pfam" id="PF09335">
    <property type="entry name" value="VTT_dom"/>
    <property type="match status" value="1"/>
</dbReference>
<evidence type="ECO:0000313" key="14">
    <source>
        <dbReference type="Proteomes" id="UP000054196"/>
    </source>
</evidence>
<dbReference type="GeneID" id="18878146"/>
<comment type="function">
    <text evidence="1">Golgi membrane protein involved in vesicular trafficking and spindle migration.</text>
</comment>
<comment type="subcellular location">
    <subcellularLocation>
        <location evidence="2">Golgi apparatus membrane</location>
        <topology evidence="2">Multi-pass membrane protein</topology>
    </subcellularLocation>
</comment>
<feature type="domain" description="VTT" evidence="12">
    <location>
        <begin position="132"/>
        <end position="246"/>
    </location>
</feature>
<sequence>MSPTSEQHDGLPQYPPCDDRSTRLAETTETFDRRSLVRTPSPTPSEQVYLSRDTMVNRRAILTRQFWRKPKNIVKVALVVLAIAAAILISVFQTKIIEALAPFAVWMHETKGGWLIPIAILFVLSFPPLFGHEIIAILCGVVYGLGVGFAVVAAGTLLGETANYAVFRFFCRERAGKMESKKIFYACLARIVREGGFKIAIVSRYSAIPGHMTTALYATCGLGFWVFLAAAVLSLPKQFVLIAVGRLSADAGEGKGPKGANAISIVVSVVLGVATSAAYRYILWKMAFVKNDVIHQRRKERQGKVAFSASSDEVLVPCYKPDAWQPSHQAGASNSSSTIVSGDAAGGLKGVRA</sequence>
<evidence type="ECO:0000256" key="5">
    <source>
        <dbReference type="ARBA" id="ARBA00020673"/>
    </source>
</evidence>
<dbReference type="InterPro" id="IPR032816">
    <property type="entry name" value="VTT_dom"/>
</dbReference>
<evidence type="ECO:0000256" key="4">
    <source>
        <dbReference type="ARBA" id="ARBA00013533"/>
    </source>
</evidence>
<evidence type="ECO:0000256" key="8">
    <source>
        <dbReference type="ARBA" id="ARBA00023034"/>
    </source>
</evidence>
<keyword evidence="9 11" id="KW-0472">Membrane</keyword>
<evidence type="ECO:0000313" key="13">
    <source>
        <dbReference type="EMBL" id="EIN03920.1"/>
    </source>
</evidence>
<proteinExistence type="inferred from homology"/>
<feature type="region of interest" description="Disordered" evidence="10">
    <location>
        <begin position="1"/>
        <end position="20"/>
    </location>
</feature>
<dbReference type="AlphaFoldDB" id="R7S0J4"/>
<dbReference type="eggNOG" id="KOG3140">
    <property type="taxonomic scope" value="Eukaryota"/>
</dbReference>
<dbReference type="OrthoDB" id="166803at2759"/>
<keyword evidence="14" id="KW-1185">Reference proteome</keyword>
<keyword evidence="6 11" id="KW-0812">Transmembrane</keyword>
<evidence type="ECO:0000256" key="7">
    <source>
        <dbReference type="ARBA" id="ARBA00022989"/>
    </source>
</evidence>
<dbReference type="PANTHER" id="PTHR47549:SF2">
    <property type="entry name" value="GOLGI APPARATUS MEMBRANE PROTEIN TVP38"/>
    <property type="match status" value="1"/>
</dbReference>
<dbReference type="OMA" id="NWMRPFA"/>
<dbReference type="HOGENOM" id="CLU_021545_1_0_1"/>
<evidence type="ECO:0000256" key="3">
    <source>
        <dbReference type="ARBA" id="ARBA00008640"/>
    </source>
</evidence>
<evidence type="ECO:0000256" key="6">
    <source>
        <dbReference type="ARBA" id="ARBA00022692"/>
    </source>
</evidence>
<reference evidence="14" key="1">
    <citation type="journal article" date="2012" name="Science">
        <title>The Paleozoic origin of enzymatic lignin decomposition reconstructed from 31 fungal genomes.</title>
        <authorList>
            <person name="Floudas D."/>
            <person name="Binder M."/>
            <person name="Riley R."/>
            <person name="Barry K."/>
            <person name="Blanchette R.A."/>
            <person name="Henrissat B."/>
            <person name="Martinez A.T."/>
            <person name="Otillar R."/>
            <person name="Spatafora J.W."/>
            <person name="Yadav J.S."/>
            <person name="Aerts A."/>
            <person name="Benoit I."/>
            <person name="Boyd A."/>
            <person name="Carlson A."/>
            <person name="Copeland A."/>
            <person name="Coutinho P.M."/>
            <person name="de Vries R.P."/>
            <person name="Ferreira P."/>
            <person name="Findley K."/>
            <person name="Foster B."/>
            <person name="Gaskell J."/>
            <person name="Glotzer D."/>
            <person name="Gorecki P."/>
            <person name="Heitman J."/>
            <person name="Hesse C."/>
            <person name="Hori C."/>
            <person name="Igarashi K."/>
            <person name="Jurgens J.A."/>
            <person name="Kallen N."/>
            <person name="Kersten P."/>
            <person name="Kohler A."/>
            <person name="Kuees U."/>
            <person name="Kumar T.K.A."/>
            <person name="Kuo A."/>
            <person name="LaButti K."/>
            <person name="Larrondo L.F."/>
            <person name="Lindquist E."/>
            <person name="Ling A."/>
            <person name="Lombard V."/>
            <person name="Lucas S."/>
            <person name="Lundell T."/>
            <person name="Martin R."/>
            <person name="McLaughlin D.J."/>
            <person name="Morgenstern I."/>
            <person name="Morin E."/>
            <person name="Murat C."/>
            <person name="Nagy L.G."/>
            <person name="Nolan M."/>
            <person name="Ohm R.A."/>
            <person name="Patyshakuliyeva A."/>
            <person name="Rokas A."/>
            <person name="Ruiz-Duenas F.J."/>
            <person name="Sabat G."/>
            <person name="Salamov A."/>
            <person name="Samejima M."/>
            <person name="Schmutz J."/>
            <person name="Slot J.C."/>
            <person name="St John F."/>
            <person name="Stenlid J."/>
            <person name="Sun H."/>
            <person name="Sun S."/>
            <person name="Syed K."/>
            <person name="Tsang A."/>
            <person name="Wiebenga A."/>
            <person name="Young D."/>
            <person name="Pisabarro A."/>
            <person name="Eastwood D.C."/>
            <person name="Martin F."/>
            <person name="Cullen D."/>
            <person name="Grigoriev I.V."/>
            <person name="Hibbett D.S."/>
        </authorList>
    </citation>
    <scope>NUCLEOTIDE SEQUENCE [LARGE SCALE GENOMIC DNA]</scope>
    <source>
        <strain evidence="14">HHB-11173 SS5</strain>
    </source>
</reference>
<dbReference type="RefSeq" id="XP_007388709.1">
    <property type="nucleotide sequence ID" value="XM_007388647.1"/>
</dbReference>
<dbReference type="EMBL" id="JH687557">
    <property type="protein sequence ID" value="EIN03920.1"/>
    <property type="molecule type" value="Genomic_DNA"/>
</dbReference>
<dbReference type="GO" id="GO:0000139">
    <property type="term" value="C:Golgi membrane"/>
    <property type="evidence" value="ECO:0007669"/>
    <property type="project" value="UniProtKB-SubCell"/>
</dbReference>
<organism evidence="13 14">
    <name type="scientific">Punctularia strigosozonata (strain HHB-11173)</name>
    <name type="common">White-rot fungus</name>
    <dbReference type="NCBI Taxonomy" id="741275"/>
    <lineage>
        <taxon>Eukaryota</taxon>
        <taxon>Fungi</taxon>
        <taxon>Dikarya</taxon>
        <taxon>Basidiomycota</taxon>
        <taxon>Agaricomycotina</taxon>
        <taxon>Agaricomycetes</taxon>
        <taxon>Corticiales</taxon>
        <taxon>Punctulariaceae</taxon>
        <taxon>Punctularia</taxon>
    </lineage>
</organism>
<evidence type="ECO:0000256" key="10">
    <source>
        <dbReference type="SAM" id="MobiDB-lite"/>
    </source>
</evidence>
<protein>
    <recommendedName>
        <fullName evidence="4">Golgi apparatus membrane protein TVP38</fullName>
    </recommendedName>
    <alternativeName>
        <fullName evidence="5">Golgi apparatus membrane protein tvp38</fullName>
    </alternativeName>
</protein>
<feature type="transmembrane region" description="Helical" evidence="11">
    <location>
        <begin position="262"/>
        <end position="282"/>
    </location>
</feature>
<dbReference type="KEGG" id="psq:PUNSTDRAFT_128505"/>
<feature type="transmembrane region" description="Helical" evidence="11">
    <location>
        <begin position="137"/>
        <end position="158"/>
    </location>
</feature>
<gene>
    <name evidence="13" type="ORF">PUNSTDRAFT_128505</name>
</gene>
<evidence type="ECO:0000259" key="12">
    <source>
        <dbReference type="Pfam" id="PF09335"/>
    </source>
</evidence>
<feature type="transmembrane region" description="Helical" evidence="11">
    <location>
        <begin position="73"/>
        <end position="92"/>
    </location>
</feature>
<keyword evidence="7 11" id="KW-1133">Transmembrane helix</keyword>
<feature type="transmembrane region" description="Helical" evidence="11">
    <location>
        <begin position="112"/>
        <end position="130"/>
    </location>
</feature>
<accession>R7S0J4</accession>
<evidence type="ECO:0000256" key="11">
    <source>
        <dbReference type="SAM" id="Phobius"/>
    </source>
</evidence>
<dbReference type="Proteomes" id="UP000054196">
    <property type="component" value="Unassembled WGS sequence"/>
</dbReference>
<evidence type="ECO:0000256" key="1">
    <source>
        <dbReference type="ARBA" id="ARBA00002978"/>
    </source>
</evidence>
<dbReference type="InterPro" id="IPR051076">
    <property type="entry name" value="Golgi_membrane_TVP38/TMEM64"/>
</dbReference>